<comment type="similarity">
    <text evidence="2 14">Belongs to the small Tim family.</text>
</comment>
<dbReference type="Gene3D" id="1.10.287.810">
    <property type="entry name" value="Mitochondrial import inner membrane translocase subunit tim13 like domains"/>
    <property type="match status" value="1"/>
</dbReference>
<evidence type="ECO:0000259" key="15">
    <source>
        <dbReference type="Pfam" id="PF02953"/>
    </source>
</evidence>
<comment type="function">
    <text evidence="13">Mitochondrial intermembrane chaperone that participates in the import and insertion of multi-pass transmembrane proteins into the mitochondrial inner membrane. May also be required for the transfer of beta-barrel precursors from the TOM complex to the sorting and assembly machinery (SAM complex) of the outer membrane. Acts as a chaperone-like protein that protects the hydrophobic precursors from aggregation and guide them through the mitochondrial intermembrane space.</text>
</comment>
<keyword evidence="7 14" id="KW-0653">Protein transport</keyword>
<dbReference type="InterPro" id="IPR004217">
    <property type="entry name" value="Tim10-like"/>
</dbReference>
<keyword evidence="12 14" id="KW-0143">Chaperone</keyword>
<dbReference type="SUPFAM" id="SSF144122">
    <property type="entry name" value="Tim10-like"/>
    <property type="match status" value="1"/>
</dbReference>
<sequence>MVCTVTLIGLSSFVLSKRSVDRHRYEGMKVRERMRNSNEVTMANMQQLDTAKLQLVQELEIEMMSDMYNRMTSACHKKCIPPRYKDAELGKGESVCLDRCVAKYLDIHERVGKKLTQLSMQDEDFMKKMQAEQKS</sequence>
<proteinExistence type="inferred from homology"/>
<evidence type="ECO:0000256" key="2">
    <source>
        <dbReference type="ARBA" id="ARBA00006720"/>
    </source>
</evidence>
<comment type="subcellular location">
    <subcellularLocation>
        <location evidence="1 14">Mitochondrion inner membrane</location>
        <topology evidence="1 14">Peripheral membrane protein</topology>
        <orientation evidence="1 14">Intermembrane side</orientation>
    </subcellularLocation>
</comment>
<dbReference type="GO" id="GO:0015031">
    <property type="term" value="P:protein transport"/>
    <property type="evidence" value="ECO:0007669"/>
    <property type="project" value="UniProtKB-KW"/>
</dbReference>
<dbReference type="InterPro" id="IPR031833">
    <property type="entry name" value="DUF4748"/>
</dbReference>
<organism evidence="16">
    <name type="scientific">Timema douglasi</name>
    <name type="common">Walking stick</name>
    <dbReference type="NCBI Taxonomy" id="61478"/>
    <lineage>
        <taxon>Eukaryota</taxon>
        <taxon>Metazoa</taxon>
        <taxon>Ecdysozoa</taxon>
        <taxon>Arthropoda</taxon>
        <taxon>Hexapoda</taxon>
        <taxon>Insecta</taxon>
        <taxon>Pterygota</taxon>
        <taxon>Neoptera</taxon>
        <taxon>Polyneoptera</taxon>
        <taxon>Phasmatodea</taxon>
        <taxon>Timematodea</taxon>
        <taxon>Timematoidea</taxon>
        <taxon>Timematidae</taxon>
        <taxon>Timema</taxon>
    </lineage>
</organism>
<dbReference type="GO" id="GO:0005743">
    <property type="term" value="C:mitochondrial inner membrane"/>
    <property type="evidence" value="ECO:0007669"/>
    <property type="project" value="UniProtKB-SubCell"/>
</dbReference>
<dbReference type="FunFam" id="1.10.287.810:FF:000002">
    <property type="entry name" value="Mitochondrial import inner membrane translocase subunit tim10"/>
    <property type="match status" value="1"/>
</dbReference>
<dbReference type="PANTHER" id="PTHR11038:SF16">
    <property type="entry name" value="MITOCHONDRIAL IMPORT INNER MEMBRANE TRANSLOCASE SUBUNIT TIM10"/>
    <property type="match status" value="1"/>
</dbReference>
<evidence type="ECO:0000256" key="10">
    <source>
        <dbReference type="ARBA" id="ARBA00023136"/>
    </source>
</evidence>
<comment type="subunit">
    <text evidence="14">Heterohexamer.</text>
</comment>
<accession>A0A7R8VMJ3</accession>
<feature type="domain" description="Tim10-like" evidence="15">
    <location>
        <begin position="54"/>
        <end position="116"/>
    </location>
</feature>
<dbReference type="InterPro" id="IPR035427">
    <property type="entry name" value="Tim10-like_dom_sf"/>
</dbReference>
<evidence type="ECO:0000256" key="13">
    <source>
        <dbReference type="ARBA" id="ARBA00025311"/>
    </source>
</evidence>
<evidence type="ECO:0000256" key="9">
    <source>
        <dbReference type="ARBA" id="ARBA00023128"/>
    </source>
</evidence>
<keyword evidence="5 14" id="KW-0999">Mitochondrion inner membrane</keyword>
<protein>
    <recommendedName>
        <fullName evidence="14">Mitochondrial import inner membrane translocase subunit</fullName>
    </recommendedName>
</protein>
<comment type="function">
    <text evidence="14">Mitochondrial intermembrane chaperone that participates in the import and insertion of some multi-pass transmembrane proteins into the mitochondrial inner membrane. Also required for the transfer of beta-barrel precursors from the TOM complex to the sorting and assembly machinery (SAM complex) of the outer membrane. Acts as a chaperone-like protein that protects the hydrophobic precursors from aggregation and guide them through the mitochondrial intermembrane space.</text>
</comment>
<evidence type="ECO:0000256" key="5">
    <source>
        <dbReference type="ARBA" id="ARBA00022792"/>
    </source>
</evidence>
<keyword evidence="10" id="KW-0472">Membrane</keyword>
<dbReference type="Pfam" id="PF02953">
    <property type="entry name" value="zf-Tim10_DDP"/>
    <property type="match status" value="1"/>
</dbReference>
<dbReference type="AlphaFoldDB" id="A0A7R8VMJ3"/>
<dbReference type="EMBL" id="OA567347">
    <property type="protein sequence ID" value="CAD7200220.1"/>
    <property type="molecule type" value="Genomic_DNA"/>
</dbReference>
<evidence type="ECO:0000256" key="6">
    <source>
        <dbReference type="ARBA" id="ARBA00022833"/>
    </source>
</evidence>
<evidence type="ECO:0000256" key="4">
    <source>
        <dbReference type="ARBA" id="ARBA00022723"/>
    </source>
</evidence>
<evidence type="ECO:0000313" key="16">
    <source>
        <dbReference type="EMBL" id="CAD7200220.1"/>
    </source>
</evidence>
<keyword evidence="9 14" id="KW-0496">Mitochondrion</keyword>
<evidence type="ECO:0000256" key="14">
    <source>
        <dbReference type="RuleBase" id="RU367043"/>
    </source>
</evidence>
<dbReference type="PANTHER" id="PTHR11038">
    <property type="entry name" value="MITOCHONDRIAL IMPORT INNER MEMBRANE TRANSLOCASE SUBUNIT TIM10"/>
    <property type="match status" value="1"/>
</dbReference>
<keyword evidence="8 14" id="KW-0811">Translocation</keyword>
<dbReference type="Pfam" id="PF15932">
    <property type="entry name" value="DUF4748"/>
    <property type="match status" value="1"/>
</dbReference>
<evidence type="ECO:0000256" key="7">
    <source>
        <dbReference type="ARBA" id="ARBA00022927"/>
    </source>
</evidence>
<keyword evidence="6" id="KW-0862">Zinc</keyword>
<dbReference type="GO" id="GO:0046872">
    <property type="term" value="F:metal ion binding"/>
    <property type="evidence" value="ECO:0007669"/>
    <property type="project" value="UniProtKB-KW"/>
</dbReference>
<name>A0A7R8VMJ3_TIMDO</name>
<evidence type="ECO:0000256" key="1">
    <source>
        <dbReference type="ARBA" id="ARBA00004137"/>
    </source>
</evidence>
<keyword evidence="11 14" id="KW-1015">Disulfide bond</keyword>
<evidence type="ECO:0000256" key="12">
    <source>
        <dbReference type="ARBA" id="ARBA00023186"/>
    </source>
</evidence>
<evidence type="ECO:0000256" key="8">
    <source>
        <dbReference type="ARBA" id="ARBA00023010"/>
    </source>
</evidence>
<evidence type="ECO:0000256" key="3">
    <source>
        <dbReference type="ARBA" id="ARBA00022448"/>
    </source>
</evidence>
<gene>
    <name evidence="16" type="ORF">TDIB3V08_LOCUS6447</name>
</gene>
<evidence type="ECO:0000256" key="11">
    <source>
        <dbReference type="ARBA" id="ARBA00023157"/>
    </source>
</evidence>
<keyword evidence="3 14" id="KW-0813">Transport</keyword>
<reference evidence="16" key="1">
    <citation type="submission" date="2020-11" db="EMBL/GenBank/DDBJ databases">
        <authorList>
            <person name="Tran Van P."/>
        </authorList>
    </citation>
    <scope>NUCLEOTIDE SEQUENCE</scope>
</reference>
<comment type="domain">
    <text evidence="14">The twin CX3C motif contains 4 conserved Cys residues that form 2 disulfide bonds in the mitochondrial intermembrane space.</text>
</comment>
<keyword evidence="4" id="KW-0479">Metal-binding</keyword>
<dbReference type="GO" id="GO:0045039">
    <property type="term" value="P:protein insertion into mitochondrial inner membrane"/>
    <property type="evidence" value="ECO:0007669"/>
    <property type="project" value="TreeGrafter"/>
</dbReference>